<feature type="domain" description="Core-binding (CB)" evidence="5">
    <location>
        <begin position="9"/>
        <end position="108"/>
    </location>
</feature>
<sequence length="403" mass="44267">MFVEKWPVLTRHEKAAEWLQVWCDPGRAARTIDAYGRGLSEFLLVCEWEGCDPLMAGRADVALFVRELTERPHRRGANVVSIDSGAGLSNATVQQRLVPVRLFFDFLVEAGLRDSNPVGRGRLVPGRHHGGSKRGLVPRFTKLPWIPDEQQWSALLAVAADEPIRNRLMLALAYDAALRREELCSLRTDDVDPGVKVRQTRLYAYPAVQALAACGCGPGEFRELCQQVCDLLRIDGPPLGLVLDPSSCGVGQRVIGRVLQRFTGPVTDPDDQAFAAVALRDQVIVSVEVMTGEQGREGPEIRHGIEAFRGHDVEPAIRQEDLGFQELPCAIHAVLRDEVLERHRELTPGPRASRLVDGRGGGLVGQRGEVVVNNAHDEPQSSADSWSSPASRGRRRAVSAGSW</sequence>
<dbReference type="Gene3D" id="1.10.150.130">
    <property type="match status" value="1"/>
</dbReference>
<reference evidence="7" key="1">
    <citation type="journal article" date="2019" name="Int. J. Syst. Evol. Microbiol.">
        <title>The Global Catalogue of Microorganisms (GCM) 10K type strain sequencing project: providing services to taxonomists for standard genome sequencing and annotation.</title>
        <authorList>
            <consortium name="The Broad Institute Genomics Platform"/>
            <consortium name="The Broad Institute Genome Sequencing Center for Infectious Disease"/>
            <person name="Wu L."/>
            <person name="Ma J."/>
        </authorList>
    </citation>
    <scope>NUCLEOTIDE SEQUENCE [LARGE SCALE GENOMIC DNA]</scope>
    <source>
        <strain evidence="7">JCM 16013</strain>
    </source>
</reference>
<dbReference type="InterPro" id="IPR044068">
    <property type="entry name" value="CB"/>
</dbReference>
<evidence type="ECO:0000256" key="4">
    <source>
        <dbReference type="SAM" id="MobiDB-lite"/>
    </source>
</evidence>
<proteinExistence type="predicted"/>
<keyword evidence="1 3" id="KW-0238">DNA-binding</keyword>
<name>A0ABP5E888_9ACTN</name>
<organism evidence="6 7">
    <name type="scientific">Catenulispora subtropica</name>
    <dbReference type="NCBI Taxonomy" id="450798"/>
    <lineage>
        <taxon>Bacteria</taxon>
        <taxon>Bacillati</taxon>
        <taxon>Actinomycetota</taxon>
        <taxon>Actinomycetes</taxon>
        <taxon>Catenulisporales</taxon>
        <taxon>Catenulisporaceae</taxon>
        <taxon>Catenulispora</taxon>
    </lineage>
</organism>
<evidence type="ECO:0000256" key="1">
    <source>
        <dbReference type="ARBA" id="ARBA00023125"/>
    </source>
</evidence>
<keyword evidence="2" id="KW-0233">DNA recombination</keyword>
<dbReference type="InterPro" id="IPR013762">
    <property type="entry name" value="Integrase-like_cat_sf"/>
</dbReference>
<dbReference type="SUPFAM" id="SSF56349">
    <property type="entry name" value="DNA breaking-rejoining enzymes"/>
    <property type="match status" value="1"/>
</dbReference>
<dbReference type="InterPro" id="IPR002104">
    <property type="entry name" value="Integrase_catalytic"/>
</dbReference>
<dbReference type="Pfam" id="PF00589">
    <property type="entry name" value="Phage_integrase"/>
    <property type="match status" value="1"/>
</dbReference>
<dbReference type="Proteomes" id="UP001499854">
    <property type="component" value="Unassembled WGS sequence"/>
</dbReference>
<evidence type="ECO:0000256" key="2">
    <source>
        <dbReference type="ARBA" id="ARBA00023172"/>
    </source>
</evidence>
<feature type="region of interest" description="Disordered" evidence="4">
    <location>
        <begin position="373"/>
        <end position="403"/>
    </location>
</feature>
<comment type="caution">
    <text evidence="6">The sequence shown here is derived from an EMBL/GenBank/DDBJ whole genome shotgun (WGS) entry which is preliminary data.</text>
</comment>
<evidence type="ECO:0000313" key="7">
    <source>
        <dbReference type="Proteomes" id="UP001499854"/>
    </source>
</evidence>
<dbReference type="EMBL" id="BAAAQM010000049">
    <property type="protein sequence ID" value="GAA1992958.1"/>
    <property type="molecule type" value="Genomic_DNA"/>
</dbReference>
<evidence type="ECO:0000313" key="6">
    <source>
        <dbReference type="EMBL" id="GAA1992958.1"/>
    </source>
</evidence>
<dbReference type="InterPro" id="IPR010998">
    <property type="entry name" value="Integrase_recombinase_N"/>
</dbReference>
<gene>
    <name evidence="6" type="ORF">GCM10009838_66090</name>
</gene>
<evidence type="ECO:0000256" key="3">
    <source>
        <dbReference type="PROSITE-ProRule" id="PRU01248"/>
    </source>
</evidence>
<dbReference type="PROSITE" id="PS51900">
    <property type="entry name" value="CB"/>
    <property type="match status" value="1"/>
</dbReference>
<dbReference type="RefSeq" id="WP_344661094.1">
    <property type="nucleotide sequence ID" value="NZ_BAAAQM010000049.1"/>
</dbReference>
<feature type="compositionally biased region" description="Low complexity" evidence="4">
    <location>
        <begin position="381"/>
        <end position="391"/>
    </location>
</feature>
<accession>A0ABP5E888</accession>
<evidence type="ECO:0000259" key="5">
    <source>
        <dbReference type="PROSITE" id="PS51900"/>
    </source>
</evidence>
<dbReference type="Gene3D" id="1.10.443.10">
    <property type="entry name" value="Intergrase catalytic core"/>
    <property type="match status" value="1"/>
</dbReference>
<keyword evidence="7" id="KW-1185">Reference proteome</keyword>
<protein>
    <recommendedName>
        <fullName evidence="5">Core-binding (CB) domain-containing protein</fullName>
    </recommendedName>
</protein>
<dbReference type="InterPro" id="IPR011010">
    <property type="entry name" value="DNA_brk_join_enz"/>
</dbReference>